<evidence type="ECO:0000313" key="2">
    <source>
        <dbReference type="Proteomes" id="UP001140094"/>
    </source>
</evidence>
<protein>
    <submittedName>
        <fullName evidence="1">Uncharacterized protein</fullName>
    </submittedName>
</protein>
<reference evidence="1" key="1">
    <citation type="submission" date="2022-07" db="EMBL/GenBank/DDBJ databases">
        <title>Phylogenomic reconstructions and comparative analyses of Kickxellomycotina fungi.</title>
        <authorList>
            <person name="Reynolds N.K."/>
            <person name="Stajich J.E."/>
            <person name="Barry K."/>
            <person name="Grigoriev I.V."/>
            <person name="Crous P."/>
            <person name="Smith M.E."/>
        </authorList>
    </citation>
    <scope>NUCLEOTIDE SEQUENCE</scope>
    <source>
        <strain evidence="1">NRRL 1565</strain>
    </source>
</reference>
<accession>A0A9W8HP65</accession>
<gene>
    <name evidence="1" type="ORF">H4R20_007271</name>
</gene>
<name>A0A9W8HP65_9FUNG</name>
<organism evidence="1 2">
    <name type="scientific">Coemansia guatemalensis</name>
    <dbReference type="NCBI Taxonomy" id="2761395"/>
    <lineage>
        <taxon>Eukaryota</taxon>
        <taxon>Fungi</taxon>
        <taxon>Fungi incertae sedis</taxon>
        <taxon>Zoopagomycota</taxon>
        <taxon>Kickxellomycotina</taxon>
        <taxon>Kickxellomycetes</taxon>
        <taxon>Kickxellales</taxon>
        <taxon>Kickxellaceae</taxon>
        <taxon>Coemansia</taxon>
    </lineage>
</organism>
<evidence type="ECO:0000313" key="1">
    <source>
        <dbReference type="EMBL" id="KAJ2788958.1"/>
    </source>
</evidence>
<dbReference type="EMBL" id="JANBUO010003942">
    <property type="protein sequence ID" value="KAJ2788958.1"/>
    <property type="molecule type" value="Genomic_DNA"/>
</dbReference>
<comment type="caution">
    <text evidence="1">The sequence shown here is derived from an EMBL/GenBank/DDBJ whole genome shotgun (WGS) entry which is preliminary data.</text>
</comment>
<keyword evidence="2" id="KW-1185">Reference proteome</keyword>
<dbReference type="Proteomes" id="UP001140094">
    <property type="component" value="Unassembled WGS sequence"/>
</dbReference>
<dbReference type="AlphaFoldDB" id="A0A9W8HP65"/>
<dbReference type="OrthoDB" id="17066at2759"/>
<proteinExistence type="predicted"/>
<sequence>MASRGIFRSAHEPLDEIREAERRWDGWNSDATKIANELVNLLLQQHSAQLPAVWHPSLTFMFPDLPGKFEAANIEASKAKLGQLGHALDKMRHN</sequence>
<feature type="non-terminal residue" evidence="1">
    <location>
        <position position="94"/>
    </location>
</feature>